<sequence>MKVKLELDGVFNLQIRKKVSTITLFLLMIAIIGICSIAKIHVLGNIKSQEKSVITNNMNKSKYLIDNSLDNLNIICGDWAPWDNTLEFINTNNSKYIKSNLNDDTFVSLKINTLIILDINNKIRYANFYDLENKNSIEMPQELLNYINSSEETVFKNKNVFSSVSGIISVNGRAMMLSARPITDSEFRSPASGTVLIGKYIDSKLIKEIENISDSKMKIEKADAARVLDGKIIVNNGELEFLNEDSVVLKPIGKDKMAAHSIVKGIDNKLSFILTLESERTIYNKGVKSIGFLILLLIFSSIVIVILCNILLEIIVIRPIEEISGEVSKIDLNDSNISRITVKGNDELSILGIEINNMLDNIEAYNKKVVDSERQLKLVLEGAGAGFWDWNFEEDSIDVNEKFLSILGYSREDLPYNNELWQKLIHKEDFEHYSNIFYNNMWNTLEISIIEQRMLSKCGEYKWILNQFKVVEHNKDGKPKRVAGIVTDIGDKKRYEEELQYLTYYDKLTGIFNRGYYEYILDRLDKEENLPIAVIMGDLNGLKITNDTFGHGEGDKLLKGAAEVLKKVCGSSAIVSRYGGDEFIVVLEHMGVAEVEKICKEIKRECEKKKVGPIYLNIALGYSIKANRNQNINEVIKEAEEMMYRNKLLEDRSARNSITSSLRQTLLEKNNETKEHVERMYNLCVKISDILNLSTSDTNELYLLAKLHDIGKIGIDDKILNKPGKLTEEEWNIMKTHSEIGYRIASSTPDLMHIAYKILTHHERYDGTGYPKGLKGEEIPLLSRILAIVDAFDVMTNERPYKKAMTVEEAIEELKKFSGTQFDPDLVEIFIQAIKNH</sequence>
<dbReference type="SUPFAM" id="SSF55785">
    <property type="entry name" value="PYP-like sensor domain (PAS domain)"/>
    <property type="match status" value="1"/>
</dbReference>
<evidence type="ECO:0000259" key="5">
    <source>
        <dbReference type="PROSITE" id="PS50887"/>
    </source>
</evidence>
<dbReference type="CDD" id="cd06225">
    <property type="entry name" value="HAMP"/>
    <property type="match status" value="1"/>
</dbReference>
<dbReference type="NCBIfam" id="TIGR00254">
    <property type="entry name" value="GGDEF"/>
    <property type="match status" value="1"/>
</dbReference>
<keyword evidence="1" id="KW-0812">Transmembrane</keyword>
<dbReference type="SMART" id="SM00091">
    <property type="entry name" value="PAS"/>
    <property type="match status" value="1"/>
</dbReference>
<dbReference type="Pfam" id="PF08447">
    <property type="entry name" value="PAS_3"/>
    <property type="match status" value="1"/>
</dbReference>
<dbReference type="InterPro" id="IPR007892">
    <property type="entry name" value="CHASE4"/>
</dbReference>
<dbReference type="Gene3D" id="3.30.70.270">
    <property type="match status" value="1"/>
</dbReference>
<dbReference type="InterPro" id="IPR035965">
    <property type="entry name" value="PAS-like_dom_sf"/>
</dbReference>
<evidence type="ECO:0000313" key="8">
    <source>
        <dbReference type="Proteomes" id="UP000076603"/>
    </source>
</evidence>
<dbReference type="PANTHER" id="PTHR43155">
    <property type="entry name" value="CYCLIC DI-GMP PHOSPHODIESTERASE PA4108-RELATED"/>
    <property type="match status" value="1"/>
</dbReference>
<dbReference type="PANTHER" id="PTHR43155:SF2">
    <property type="entry name" value="CYCLIC DI-GMP PHOSPHODIESTERASE PA4108"/>
    <property type="match status" value="1"/>
</dbReference>
<evidence type="ECO:0000259" key="4">
    <source>
        <dbReference type="PROSITE" id="PS50885"/>
    </source>
</evidence>
<dbReference type="SMART" id="SM00471">
    <property type="entry name" value="HDc"/>
    <property type="match status" value="1"/>
</dbReference>
<keyword evidence="7" id="KW-0378">Hydrolase</keyword>
<dbReference type="CDD" id="cd00130">
    <property type="entry name" value="PAS"/>
    <property type="match status" value="1"/>
</dbReference>
<dbReference type="InterPro" id="IPR037522">
    <property type="entry name" value="HD_GYP_dom"/>
</dbReference>
<feature type="transmembrane region" description="Helical" evidence="1">
    <location>
        <begin position="290"/>
        <end position="312"/>
    </location>
</feature>
<dbReference type="InterPro" id="IPR003660">
    <property type="entry name" value="HAMP_dom"/>
</dbReference>
<dbReference type="Gene3D" id="3.30.450.20">
    <property type="entry name" value="PAS domain"/>
    <property type="match status" value="1"/>
</dbReference>
<dbReference type="PROSITE" id="PS50885">
    <property type="entry name" value="HAMP"/>
    <property type="match status" value="1"/>
</dbReference>
<dbReference type="RefSeq" id="WP_082832053.1">
    <property type="nucleotide sequence ID" value="NZ_LWAE01000007.1"/>
</dbReference>
<evidence type="ECO:0000313" key="7">
    <source>
        <dbReference type="EMBL" id="KZL89798.1"/>
    </source>
</evidence>
<dbReference type="InterPro" id="IPR029787">
    <property type="entry name" value="Nucleotide_cyclase"/>
</dbReference>
<dbReference type="SUPFAM" id="SSF55073">
    <property type="entry name" value="Nucleotide cyclase"/>
    <property type="match status" value="1"/>
</dbReference>
<dbReference type="CDD" id="cd01949">
    <property type="entry name" value="GGDEF"/>
    <property type="match status" value="1"/>
</dbReference>
<dbReference type="InterPro" id="IPR013655">
    <property type="entry name" value="PAS_fold_3"/>
</dbReference>
<dbReference type="Proteomes" id="UP000076603">
    <property type="component" value="Unassembled WGS sequence"/>
</dbReference>
<dbReference type="Pfam" id="PF05228">
    <property type="entry name" value="CHASE4"/>
    <property type="match status" value="1"/>
</dbReference>
<dbReference type="Pfam" id="PF13487">
    <property type="entry name" value="HD_5"/>
    <property type="match status" value="1"/>
</dbReference>
<dbReference type="EMBL" id="LWAE01000007">
    <property type="protein sequence ID" value="KZL89798.1"/>
    <property type="molecule type" value="Genomic_DNA"/>
</dbReference>
<evidence type="ECO:0000256" key="1">
    <source>
        <dbReference type="SAM" id="Phobius"/>
    </source>
</evidence>
<dbReference type="EC" id="3.1.4.52" evidence="7"/>
<feature type="transmembrane region" description="Helical" evidence="1">
    <location>
        <begin position="20"/>
        <end position="42"/>
    </location>
</feature>
<dbReference type="OrthoDB" id="9804747at2"/>
<dbReference type="InterPro" id="IPR003607">
    <property type="entry name" value="HD/PDEase_dom"/>
</dbReference>
<dbReference type="PROSITE" id="PS51832">
    <property type="entry name" value="HD_GYP"/>
    <property type="match status" value="1"/>
</dbReference>
<feature type="domain" description="PAC" evidence="3">
    <location>
        <begin position="448"/>
        <end position="501"/>
    </location>
</feature>
<dbReference type="Gene3D" id="6.10.340.10">
    <property type="match status" value="1"/>
</dbReference>
<dbReference type="PATRIC" id="fig|1121326.3.peg.4868"/>
<dbReference type="AlphaFoldDB" id="A0A161WSM1"/>
<gene>
    <name evidence="7" type="primary">rpfG_17</name>
    <name evidence="7" type="ORF">CLMAG_48080</name>
</gene>
<dbReference type="STRING" id="1121326.CLMAG_48080"/>
<feature type="domain" description="HAMP" evidence="4">
    <location>
        <begin position="314"/>
        <end position="367"/>
    </location>
</feature>
<accession>A0A161WSM1</accession>
<dbReference type="GO" id="GO:0016020">
    <property type="term" value="C:membrane"/>
    <property type="evidence" value="ECO:0007669"/>
    <property type="project" value="InterPro"/>
</dbReference>
<dbReference type="PROSITE" id="PS50113">
    <property type="entry name" value="PAC"/>
    <property type="match status" value="1"/>
</dbReference>
<proteinExistence type="predicted"/>
<dbReference type="InterPro" id="IPR000700">
    <property type="entry name" value="PAS-assoc_C"/>
</dbReference>
<dbReference type="NCBIfam" id="TIGR00229">
    <property type="entry name" value="sensory_box"/>
    <property type="match status" value="1"/>
</dbReference>
<keyword evidence="1" id="KW-1133">Transmembrane helix</keyword>
<dbReference type="PROSITE" id="PS50887">
    <property type="entry name" value="GGDEF"/>
    <property type="match status" value="1"/>
</dbReference>
<name>A0A161WSM1_9CLOT</name>
<protein>
    <submittedName>
        <fullName evidence="7">Cyclic di-GMP phosphodiesterase response regulator RpfG</fullName>
        <ecNumber evidence="7">3.1.4.52</ecNumber>
    </submittedName>
</protein>
<feature type="domain" description="PAS" evidence="2">
    <location>
        <begin position="372"/>
        <end position="444"/>
    </location>
</feature>
<feature type="domain" description="HD-GYP" evidence="6">
    <location>
        <begin position="651"/>
        <end position="837"/>
    </location>
</feature>
<evidence type="ECO:0000259" key="3">
    <source>
        <dbReference type="PROSITE" id="PS50113"/>
    </source>
</evidence>
<dbReference type="InterPro" id="IPR000160">
    <property type="entry name" value="GGDEF_dom"/>
</dbReference>
<dbReference type="GO" id="GO:0071111">
    <property type="term" value="F:cyclic-guanylate-specific phosphodiesterase activity"/>
    <property type="evidence" value="ECO:0007669"/>
    <property type="project" value="UniProtKB-EC"/>
</dbReference>
<feature type="domain" description="GGDEF" evidence="5">
    <location>
        <begin position="530"/>
        <end position="663"/>
    </location>
</feature>
<evidence type="ECO:0000259" key="6">
    <source>
        <dbReference type="PROSITE" id="PS51832"/>
    </source>
</evidence>
<keyword evidence="1" id="KW-0472">Membrane</keyword>
<dbReference type="PROSITE" id="PS50112">
    <property type="entry name" value="PAS"/>
    <property type="match status" value="1"/>
</dbReference>
<dbReference type="InterPro" id="IPR000014">
    <property type="entry name" value="PAS"/>
</dbReference>
<dbReference type="CDD" id="cd00077">
    <property type="entry name" value="HDc"/>
    <property type="match status" value="1"/>
</dbReference>
<reference evidence="7 8" key="1">
    <citation type="submission" date="2016-04" db="EMBL/GenBank/DDBJ databases">
        <title>Genome sequence of Clostridium magnum DSM 2767.</title>
        <authorList>
            <person name="Poehlein A."/>
            <person name="Uhlig R."/>
            <person name="Fischer R."/>
            <person name="Bahl H."/>
            <person name="Daniel R."/>
        </authorList>
    </citation>
    <scope>NUCLEOTIDE SEQUENCE [LARGE SCALE GENOMIC DNA]</scope>
    <source>
        <strain evidence="7 8">DSM 2767</strain>
    </source>
</reference>
<organism evidence="7 8">
    <name type="scientific">Clostridium magnum DSM 2767</name>
    <dbReference type="NCBI Taxonomy" id="1121326"/>
    <lineage>
        <taxon>Bacteria</taxon>
        <taxon>Bacillati</taxon>
        <taxon>Bacillota</taxon>
        <taxon>Clostridia</taxon>
        <taxon>Eubacteriales</taxon>
        <taxon>Clostridiaceae</taxon>
        <taxon>Clostridium</taxon>
    </lineage>
</organism>
<comment type="caution">
    <text evidence="7">The sequence shown here is derived from an EMBL/GenBank/DDBJ whole genome shotgun (WGS) entry which is preliminary data.</text>
</comment>
<dbReference type="Gene3D" id="1.10.3210.10">
    <property type="entry name" value="Hypothetical protein af1432"/>
    <property type="match status" value="1"/>
</dbReference>
<dbReference type="InterPro" id="IPR043128">
    <property type="entry name" value="Rev_trsase/Diguanyl_cyclase"/>
</dbReference>
<dbReference type="Pfam" id="PF00990">
    <property type="entry name" value="GGDEF"/>
    <property type="match status" value="1"/>
</dbReference>
<dbReference type="GO" id="GO:0007165">
    <property type="term" value="P:signal transduction"/>
    <property type="evidence" value="ECO:0007669"/>
    <property type="project" value="InterPro"/>
</dbReference>
<evidence type="ECO:0000259" key="2">
    <source>
        <dbReference type="PROSITE" id="PS50112"/>
    </source>
</evidence>
<dbReference type="SMART" id="SM00267">
    <property type="entry name" value="GGDEF"/>
    <property type="match status" value="1"/>
</dbReference>
<keyword evidence="8" id="KW-1185">Reference proteome</keyword>
<dbReference type="SUPFAM" id="SSF109604">
    <property type="entry name" value="HD-domain/PDEase-like"/>
    <property type="match status" value="1"/>
</dbReference>